<comment type="caution">
    <text evidence="2">The sequence shown here is derived from an EMBL/GenBank/DDBJ whole genome shotgun (WGS) entry which is preliminary data.</text>
</comment>
<dbReference type="InterPro" id="IPR041426">
    <property type="entry name" value="Mos1_HTH"/>
</dbReference>
<reference evidence="2" key="1">
    <citation type="submission" date="2020-07" db="EMBL/GenBank/DDBJ databases">
        <title>Multicomponent nature underlies the extraordinary mechanical properties of spider dragline silk.</title>
        <authorList>
            <person name="Kono N."/>
            <person name="Nakamura H."/>
            <person name="Mori M."/>
            <person name="Yoshida Y."/>
            <person name="Ohtoshi R."/>
            <person name="Malay A.D."/>
            <person name="Moran D.A.P."/>
            <person name="Tomita M."/>
            <person name="Numata K."/>
            <person name="Arakawa K."/>
        </authorList>
    </citation>
    <scope>NUCLEOTIDE SEQUENCE</scope>
</reference>
<dbReference type="OrthoDB" id="616263at2759"/>
<dbReference type="EMBL" id="BMAO01022923">
    <property type="protein sequence ID" value="GFQ85596.1"/>
    <property type="molecule type" value="Genomic_DNA"/>
</dbReference>
<sequence length="88" mass="10142">MELINSTLGKHSVSHSTVKKWFSKFHDGNFTLEDDPRRSAVKEKLEDVLQVLLDENPCQNQEELQNSYRNYSPSDIISIACNGKDDRM</sequence>
<dbReference type="AlphaFoldDB" id="A0A8X6KV99"/>
<dbReference type="Proteomes" id="UP000887116">
    <property type="component" value="Unassembled WGS sequence"/>
</dbReference>
<protein>
    <recommendedName>
        <fullName evidence="1">Mos1 transposase HTH domain-containing protein</fullName>
    </recommendedName>
</protein>
<evidence type="ECO:0000259" key="1">
    <source>
        <dbReference type="Pfam" id="PF17906"/>
    </source>
</evidence>
<name>A0A8X6KV99_TRICU</name>
<accession>A0A8X6KV99</accession>
<keyword evidence="3" id="KW-1185">Reference proteome</keyword>
<feature type="domain" description="Mos1 transposase HTH" evidence="1">
    <location>
        <begin position="2"/>
        <end position="29"/>
    </location>
</feature>
<evidence type="ECO:0000313" key="3">
    <source>
        <dbReference type="Proteomes" id="UP000887116"/>
    </source>
</evidence>
<evidence type="ECO:0000313" key="2">
    <source>
        <dbReference type="EMBL" id="GFQ85596.1"/>
    </source>
</evidence>
<dbReference type="Pfam" id="PF17906">
    <property type="entry name" value="HTH_48"/>
    <property type="match status" value="1"/>
</dbReference>
<organism evidence="2 3">
    <name type="scientific">Trichonephila clavata</name>
    <name type="common">Joro spider</name>
    <name type="synonym">Nephila clavata</name>
    <dbReference type="NCBI Taxonomy" id="2740835"/>
    <lineage>
        <taxon>Eukaryota</taxon>
        <taxon>Metazoa</taxon>
        <taxon>Ecdysozoa</taxon>
        <taxon>Arthropoda</taxon>
        <taxon>Chelicerata</taxon>
        <taxon>Arachnida</taxon>
        <taxon>Araneae</taxon>
        <taxon>Araneomorphae</taxon>
        <taxon>Entelegynae</taxon>
        <taxon>Araneoidea</taxon>
        <taxon>Nephilidae</taxon>
        <taxon>Trichonephila</taxon>
    </lineage>
</organism>
<proteinExistence type="predicted"/>
<gene>
    <name evidence="2" type="ORF">TNCT_277451</name>
</gene>